<comment type="subcellular location">
    <subcellularLocation>
        <location evidence="1">Membrane</location>
        <topology evidence="1">Multi-pass membrane protein</topology>
    </subcellularLocation>
</comment>
<evidence type="ECO:0000256" key="2">
    <source>
        <dbReference type="ARBA" id="ARBA00022692"/>
    </source>
</evidence>
<dbReference type="Proteomes" id="UP000095094">
    <property type="component" value="Unassembled WGS sequence"/>
</dbReference>
<feature type="transmembrane region" description="Helical" evidence="6">
    <location>
        <begin position="20"/>
        <end position="40"/>
    </location>
</feature>
<feature type="transmembrane region" description="Helical" evidence="6">
    <location>
        <begin position="77"/>
        <end position="96"/>
    </location>
</feature>
<comment type="similarity">
    <text evidence="5">Belongs to the bacteriophage holin family. Cp-1 holin subfamily.</text>
</comment>
<dbReference type="InterPro" id="IPR006480">
    <property type="entry name" value="Phage_holin_4_1"/>
</dbReference>
<dbReference type="NCBIfam" id="TIGR01593">
    <property type="entry name" value="holin_tox_secr"/>
    <property type="match status" value="1"/>
</dbReference>
<dbReference type="GO" id="GO:0016020">
    <property type="term" value="C:membrane"/>
    <property type="evidence" value="ECO:0007669"/>
    <property type="project" value="UniProtKB-SubCell"/>
</dbReference>
<feature type="transmembrane region" description="Helical" evidence="6">
    <location>
        <begin position="52"/>
        <end position="71"/>
    </location>
</feature>
<evidence type="ECO:0000256" key="1">
    <source>
        <dbReference type="ARBA" id="ARBA00004141"/>
    </source>
</evidence>
<sequence>MIVFNYLDQFVADADHKAIYVLALICGAMIIDFLSGTLAAKINPAIEFKSKVGINGILRKVASMVLLMFFIPLAPLIPGGAGVGLIYVLYVGYLLMELKSILENYKKMGIGTELFEDFLKNIKNEKGDNDE</sequence>
<dbReference type="EMBL" id="MIJY01000013">
    <property type="protein sequence ID" value="OEG16185.1"/>
    <property type="molecule type" value="Genomic_DNA"/>
</dbReference>
<accession>A0A1E5GU42</accession>
<keyword evidence="4 6" id="KW-0472">Membrane</keyword>
<keyword evidence="3 6" id="KW-1133">Transmembrane helix</keyword>
<proteinExistence type="inferred from homology"/>
<dbReference type="Pfam" id="PF05105">
    <property type="entry name" value="Phage_holin_4_1"/>
    <property type="match status" value="1"/>
</dbReference>
<protein>
    <submittedName>
        <fullName evidence="7">Holin</fullName>
    </submittedName>
</protein>
<dbReference type="RefSeq" id="WP_069663394.1">
    <property type="nucleotide sequence ID" value="NZ_JBHUJJ010000001.1"/>
</dbReference>
<evidence type="ECO:0000256" key="5">
    <source>
        <dbReference type="ARBA" id="ARBA00023600"/>
    </source>
</evidence>
<evidence type="ECO:0000313" key="7">
    <source>
        <dbReference type="EMBL" id="OEG16185.1"/>
    </source>
</evidence>
<evidence type="ECO:0000256" key="4">
    <source>
        <dbReference type="ARBA" id="ARBA00023136"/>
    </source>
</evidence>
<dbReference type="OrthoDB" id="2193270at2"/>
<comment type="caution">
    <text evidence="7">The sequence shown here is derived from an EMBL/GenBank/DDBJ whole genome shotgun (WGS) entry which is preliminary data.</text>
</comment>
<dbReference type="AlphaFoldDB" id="A0A1E5GU42"/>
<evidence type="ECO:0000256" key="3">
    <source>
        <dbReference type="ARBA" id="ARBA00022989"/>
    </source>
</evidence>
<gene>
    <name evidence="7" type="ORF">BCR25_18495</name>
</gene>
<organism evidence="7 8">
    <name type="scientific">Enterococcus termitis</name>
    <dbReference type="NCBI Taxonomy" id="332950"/>
    <lineage>
        <taxon>Bacteria</taxon>
        <taxon>Bacillati</taxon>
        <taxon>Bacillota</taxon>
        <taxon>Bacilli</taxon>
        <taxon>Lactobacillales</taxon>
        <taxon>Enterococcaceae</taxon>
        <taxon>Enterococcus</taxon>
    </lineage>
</organism>
<reference evidence="8" key="1">
    <citation type="submission" date="2016-09" db="EMBL/GenBank/DDBJ databases">
        <authorList>
            <person name="Gulvik C.A."/>
        </authorList>
    </citation>
    <scope>NUCLEOTIDE SEQUENCE [LARGE SCALE GENOMIC DNA]</scope>
    <source>
        <strain evidence="8">LMG 8895</strain>
    </source>
</reference>
<evidence type="ECO:0000313" key="8">
    <source>
        <dbReference type="Proteomes" id="UP000095094"/>
    </source>
</evidence>
<name>A0A1E5GU42_9ENTE</name>
<evidence type="ECO:0000256" key="6">
    <source>
        <dbReference type="SAM" id="Phobius"/>
    </source>
</evidence>
<keyword evidence="2 6" id="KW-0812">Transmembrane</keyword>
<keyword evidence="8" id="KW-1185">Reference proteome</keyword>